<sequence>MNDSFRGGFQLFLNVLKHKPGQCTFFEFQVSSFKFSAESAALGST</sequence>
<protein>
    <submittedName>
        <fullName evidence="1">Uncharacterized protein</fullName>
    </submittedName>
</protein>
<proteinExistence type="predicted"/>
<organism evidence="1">
    <name type="scientific">marine metagenome</name>
    <dbReference type="NCBI Taxonomy" id="408172"/>
    <lineage>
        <taxon>unclassified sequences</taxon>
        <taxon>metagenomes</taxon>
        <taxon>ecological metagenomes</taxon>
    </lineage>
</organism>
<accession>A0A382DBK5</accession>
<dbReference type="AlphaFoldDB" id="A0A382DBK5"/>
<gene>
    <name evidence="1" type="ORF">METZ01_LOCUS187881</name>
</gene>
<dbReference type="EMBL" id="UINC01038265">
    <property type="protein sequence ID" value="SVB35027.1"/>
    <property type="molecule type" value="Genomic_DNA"/>
</dbReference>
<name>A0A382DBK5_9ZZZZ</name>
<evidence type="ECO:0000313" key="1">
    <source>
        <dbReference type="EMBL" id="SVB35027.1"/>
    </source>
</evidence>
<reference evidence="1" key="1">
    <citation type="submission" date="2018-05" db="EMBL/GenBank/DDBJ databases">
        <authorList>
            <person name="Lanie J.A."/>
            <person name="Ng W.-L."/>
            <person name="Kazmierczak K.M."/>
            <person name="Andrzejewski T.M."/>
            <person name="Davidsen T.M."/>
            <person name="Wayne K.J."/>
            <person name="Tettelin H."/>
            <person name="Glass J.I."/>
            <person name="Rusch D."/>
            <person name="Podicherti R."/>
            <person name="Tsui H.-C.T."/>
            <person name="Winkler M.E."/>
        </authorList>
    </citation>
    <scope>NUCLEOTIDE SEQUENCE</scope>
</reference>